<dbReference type="InterPro" id="IPR016035">
    <property type="entry name" value="Acyl_Trfase/lysoPLipase"/>
</dbReference>
<dbReference type="GO" id="GO:0016042">
    <property type="term" value="P:lipid catabolic process"/>
    <property type="evidence" value="ECO:0007669"/>
    <property type="project" value="UniProtKB-UniRule"/>
</dbReference>
<proteinExistence type="predicted"/>
<dbReference type="RefSeq" id="WP_171164980.1">
    <property type="nucleotide sequence ID" value="NZ_CP053073.1"/>
</dbReference>
<evidence type="ECO:0000256" key="3">
    <source>
        <dbReference type="SAM" id="SignalP"/>
    </source>
</evidence>
<keyword evidence="6" id="KW-1185">Reference proteome</keyword>
<evidence type="ECO:0000313" key="5">
    <source>
        <dbReference type="EMBL" id="QJR16671.1"/>
    </source>
</evidence>
<feature type="domain" description="PNPLA" evidence="4">
    <location>
        <begin position="50"/>
        <end position="289"/>
    </location>
</feature>
<sequence>MRAAFLSLCLLLAGCATSVFNPATNVPITRATPPGMDAPEDIVGENAVALSFSGGGLRAAAIAHGVLTALRDTKTAGGGSLADEIVFISSVSGGSLAAAHFGLYGVEGMDRFRENVLLRDFEADMRLSITNPDNLLRIFGGGLNARENFGESLDKHVFNGATFADLYKRRKSDIRIHATDVYNRLSFPFIPRIFSVLCSDIRPYSIADAVVASMAVPLVFAPVVVRTYPDHCTAPLPRAIAQARNDPDAPPILKSIEKAMSSYRDPSKVRYVKLIDGGVTDNLGLATLAVSRAISGTAYAPMTERDAVKVRRMLFLVVDAARGPHGAWALEEPGPPGVELALHVTDVATESMARYAADGFWRMLKEWEASLIEFRCGLTLEQVARLGGPVKDWHCSDVRFYFASLSIDNLSPEDRAKLEVIPTRLTLPPEQIDAAIDAARRTMLSLPRFRQFLFERMKPSP</sequence>
<dbReference type="InParanoid" id="A0A6M4HAT4"/>
<dbReference type="KEGG" id="upl:DSM104440_03507"/>
<evidence type="ECO:0000259" key="4">
    <source>
        <dbReference type="PROSITE" id="PS51635"/>
    </source>
</evidence>
<dbReference type="EMBL" id="CP053073">
    <property type="protein sequence ID" value="QJR16671.1"/>
    <property type="molecule type" value="Genomic_DNA"/>
</dbReference>
<keyword evidence="2" id="KW-0442">Lipid degradation</keyword>
<dbReference type="AlphaFoldDB" id="A0A6M4HAT4"/>
<gene>
    <name evidence="5" type="ORF">DSM104440_03507</name>
</gene>
<accession>A0A6M4HAT4</accession>
<feature type="short sequence motif" description="DGA/G" evidence="2">
    <location>
        <begin position="276"/>
        <end position="278"/>
    </location>
</feature>
<comment type="caution">
    <text evidence="2">Lacks conserved residue(s) required for the propagation of feature annotation.</text>
</comment>
<dbReference type="SUPFAM" id="SSF52151">
    <property type="entry name" value="FabD/lysophospholipase-like"/>
    <property type="match status" value="1"/>
</dbReference>
<organism evidence="5 6">
    <name type="scientific">Usitatibacter palustris</name>
    <dbReference type="NCBI Taxonomy" id="2732487"/>
    <lineage>
        <taxon>Bacteria</taxon>
        <taxon>Pseudomonadati</taxon>
        <taxon>Pseudomonadota</taxon>
        <taxon>Betaproteobacteria</taxon>
        <taxon>Nitrosomonadales</taxon>
        <taxon>Usitatibacteraceae</taxon>
        <taxon>Usitatibacter</taxon>
    </lineage>
</organism>
<dbReference type="Gene3D" id="3.40.1090.10">
    <property type="entry name" value="Cytosolic phospholipase A2 catalytic domain"/>
    <property type="match status" value="1"/>
</dbReference>
<feature type="chain" id="PRO_5026726102" description="PNPLA domain-containing protein" evidence="3">
    <location>
        <begin position="22"/>
        <end position="461"/>
    </location>
</feature>
<dbReference type="InterPro" id="IPR002641">
    <property type="entry name" value="PNPLA_dom"/>
</dbReference>
<dbReference type="PROSITE" id="PS51257">
    <property type="entry name" value="PROKAR_LIPOPROTEIN"/>
    <property type="match status" value="1"/>
</dbReference>
<protein>
    <recommendedName>
        <fullName evidence="4">PNPLA domain-containing protein</fullName>
    </recommendedName>
</protein>
<dbReference type="GO" id="GO:0016787">
    <property type="term" value="F:hydrolase activity"/>
    <property type="evidence" value="ECO:0007669"/>
    <property type="project" value="UniProtKB-UniRule"/>
</dbReference>
<keyword evidence="1 2" id="KW-0443">Lipid metabolism</keyword>
<keyword evidence="2" id="KW-0378">Hydrolase</keyword>
<keyword evidence="3" id="KW-0732">Signal</keyword>
<dbReference type="Proteomes" id="UP000503096">
    <property type="component" value="Chromosome"/>
</dbReference>
<feature type="active site" description="Nucleophile" evidence="2">
    <location>
        <position position="92"/>
    </location>
</feature>
<feature type="signal peptide" evidence="3">
    <location>
        <begin position="1"/>
        <end position="21"/>
    </location>
</feature>
<evidence type="ECO:0000256" key="1">
    <source>
        <dbReference type="ARBA" id="ARBA00023098"/>
    </source>
</evidence>
<dbReference type="PROSITE" id="PS51635">
    <property type="entry name" value="PNPLA"/>
    <property type="match status" value="1"/>
</dbReference>
<evidence type="ECO:0000313" key="6">
    <source>
        <dbReference type="Proteomes" id="UP000503096"/>
    </source>
</evidence>
<dbReference type="Pfam" id="PF01734">
    <property type="entry name" value="Patatin"/>
    <property type="match status" value="1"/>
</dbReference>
<reference evidence="5 6" key="1">
    <citation type="submission" date="2020-04" db="EMBL/GenBank/DDBJ databases">
        <title>Usitatibacter rugosus gen. nov., sp. nov. and Usitatibacter palustris sp. nov., novel members of Usitatibacteraceae fam. nov. within the order Nitrosomonadales isolated from soil.</title>
        <authorList>
            <person name="Huber K.J."/>
            <person name="Neumann-Schaal M."/>
            <person name="Geppert A."/>
            <person name="Luckner M."/>
            <person name="Wanner G."/>
            <person name="Overmann J."/>
        </authorList>
    </citation>
    <scope>NUCLEOTIDE SEQUENCE [LARGE SCALE GENOMIC DNA]</scope>
    <source>
        <strain evidence="5 6">Swamp67</strain>
    </source>
</reference>
<evidence type="ECO:0000256" key="2">
    <source>
        <dbReference type="PROSITE-ProRule" id="PRU01161"/>
    </source>
</evidence>
<name>A0A6M4HAT4_9PROT</name>
<feature type="active site" description="Proton acceptor" evidence="2">
    <location>
        <position position="276"/>
    </location>
</feature>